<dbReference type="PANTHER" id="PTHR43115:SF4">
    <property type="entry name" value="DEHYDROGENASE_REDUCTASE SDR FAMILY MEMBER 11"/>
    <property type="match status" value="1"/>
</dbReference>
<dbReference type="RefSeq" id="WP_262682314.1">
    <property type="nucleotide sequence ID" value="NZ_JAOQIO010000006.1"/>
</dbReference>
<evidence type="ECO:0000313" key="4">
    <source>
        <dbReference type="EMBL" id="MCU6790794.1"/>
    </source>
</evidence>
<accession>A0ABT2UAV5</accession>
<dbReference type="InterPro" id="IPR002347">
    <property type="entry name" value="SDR_fam"/>
</dbReference>
<dbReference type="EMBL" id="JAOQIO010000006">
    <property type="protein sequence ID" value="MCU6790794.1"/>
    <property type="molecule type" value="Genomic_DNA"/>
</dbReference>
<sequence>MFHDKVALVTGGSQGIGLAIMHALLREGVFVAAVSRDANNLKQALDSVDPQYRDHVTGIQADVRSEEEVHHAIQRVMSTYGRIDILINSAGISMREKQNLQDTDVKEWNRMIDINLTGTYLMCREVIPVMKSQDMGYVINILSTASFRSGSGNGLYVASKYGARALTETIIEENRRTGVRVTSISPGAVDSTIWNHKTEPITQEERSTMLKTDDIASIVVYLVNLPPRVHIDNITVTPWYR</sequence>
<keyword evidence="2" id="KW-0560">Oxidoreductase</keyword>
<dbReference type="CDD" id="cd05233">
    <property type="entry name" value="SDR_c"/>
    <property type="match status" value="1"/>
</dbReference>
<gene>
    <name evidence="4" type="ORF">OB236_01520</name>
</gene>
<keyword evidence="5" id="KW-1185">Reference proteome</keyword>
<evidence type="ECO:0000256" key="2">
    <source>
        <dbReference type="ARBA" id="ARBA00023002"/>
    </source>
</evidence>
<reference evidence="4 5" key="1">
    <citation type="submission" date="2022-09" db="EMBL/GenBank/DDBJ databases">
        <authorList>
            <person name="Han X.L."/>
            <person name="Wang Q."/>
            <person name="Lu T."/>
        </authorList>
    </citation>
    <scope>NUCLEOTIDE SEQUENCE [LARGE SCALE GENOMIC DNA]</scope>
    <source>
        <strain evidence="4 5">WQ 127069</strain>
    </source>
</reference>
<evidence type="ECO:0000313" key="5">
    <source>
        <dbReference type="Proteomes" id="UP001652445"/>
    </source>
</evidence>
<dbReference type="SUPFAM" id="SSF51735">
    <property type="entry name" value="NAD(P)-binding Rossmann-fold domains"/>
    <property type="match status" value="1"/>
</dbReference>
<comment type="similarity">
    <text evidence="1 3">Belongs to the short-chain dehydrogenases/reductases (SDR) family.</text>
</comment>
<comment type="caution">
    <text evidence="4">The sequence shown here is derived from an EMBL/GenBank/DDBJ whole genome shotgun (WGS) entry which is preliminary data.</text>
</comment>
<evidence type="ECO:0000256" key="1">
    <source>
        <dbReference type="ARBA" id="ARBA00006484"/>
    </source>
</evidence>
<dbReference type="PRINTS" id="PR00080">
    <property type="entry name" value="SDRFAMILY"/>
</dbReference>
<evidence type="ECO:0000256" key="3">
    <source>
        <dbReference type="RuleBase" id="RU000363"/>
    </source>
</evidence>
<proteinExistence type="inferred from homology"/>
<dbReference type="Pfam" id="PF00106">
    <property type="entry name" value="adh_short"/>
    <property type="match status" value="1"/>
</dbReference>
<dbReference type="PRINTS" id="PR00081">
    <property type="entry name" value="GDHRDH"/>
</dbReference>
<dbReference type="Gene3D" id="3.40.50.720">
    <property type="entry name" value="NAD(P)-binding Rossmann-like Domain"/>
    <property type="match status" value="1"/>
</dbReference>
<name>A0ABT2UAV5_9BACL</name>
<dbReference type="PANTHER" id="PTHR43115">
    <property type="entry name" value="DEHYDROGENASE/REDUCTASE SDR FAMILY MEMBER 11"/>
    <property type="match status" value="1"/>
</dbReference>
<protein>
    <submittedName>
        <fullName evidence="4">SDR family oxidoreductase</fullName>
    </submittedName>
</protein>
<organism evidence="4 5">
    <name type="scientific">Paenibacillus baimaensis</name>
    <dbReference type="NCBI Taxonomy" id="2982185"/>
    <lineage>
        <taxon>Bacteria</taxon>
        <taxon>Bacillati</taxon>
        <taxon>Bacillota</taxon>
        <taxon>Bacilli</taxon>
        <taxon>Bacillales</taxon>
        <taxon>Paenibacillaceae</taxon>
        <taxon>Paenibacillus</taxon>
    </lineage>
</organism>
<dbReference type="InterPro" id="IPR036291">
    <property type="entry name" value="NAD(P)-bd_dom_sf"/>
</dbReference>
<dbReference type="Proteomes" id="UP001652445">
    <property type="component" value="Unassembled WGS sequence"/>
</dbReference>